<comment type="caution">
    <text evidence="3">The sequence shown here is derived from an EMBL/GenBank/DDBJ whole genome shotgun (WGS) entry which is preliminary data.</text>
</comment>
<evidence type="ECO:0000256" key="1">
    <source>
        <dbReference type="SAM" id="Coils"/>
    </source>
</evidence>
<feature type="coiled-coil region" evidence="1">
    <location>
        <begin position="320"/>
        <end position="347"/>
    </location>
</feature>
<dbReference type="Proteomes" id="UP000596742">
    <property type="component" value="Unassembled WGS sequence"/>
</dbReference>
<organism evidence="3 4">
    <name type="scientific">Mytilus galloprovincialis</name>
    <name type="common">Mediterranean mussel</name>
    <dbReference type="NCBI Taxonomy" id="29158"/>
    <lineage>
        <taxon>Eukaryota</taxon>
        <taxon>Metazoa</taxon>
        <taxon>Spiralia</taxon>
        <taxon>Lophotrochozoa</taxon>
        <taxon>Mollusca</taxon>
        <taxon>Bivalvia</taxon>
        <taxon>Autobranchia</taxon>
        <taxon>Pteriomorphia</taxon>
        <taxon>Mytilida</taxon>
        <taxon>Mytiloidea</taxon>
        <taxon>Mytilidae</taxon>
        <taxon>Mytilinae</taxon>
        <taxon>Mytilus</taxon>
    </lineage>
</organism>
<keyword evidence="2" id="KW-0472">Membrane</keyword>
<protein>
    <submittedName>
        <fullName evidence="3">Uncharacterized protein</fullName>
    </submittedName>
</protein>
<gene>
    <name evidence="3" type="ORF">MGAL_10B075994</name>
</gene>
<proteinExistence type="predicted"/>
<keyword evidence="1" id="KW-0175">Coiled coil</keyword>
<feature type="transmembrane region" description="Helical" evidence="2">
    <location>
        <begin position="227"/>
        <end position="248"/>
    </location>
</feature>
<name>A0A8B6GU36_MYTGA</name>
<accession>A0A8B6GU36</accession>
<dbReference type="EMBL" id="UYJE01008972">
    <property type="protein sequence ID" value="VDI68950.1"/>
    <property type="molecule type" value="Genomic_DNA"/>
</dbReference>
<evidence type="ECO:0000256" key="2">
    <source>
        <dbReference type="SAM" id="Phobius"/>
    </source>
</evidence>
<dbReference type="OrthoDB" id="6065394at2759"/>
<feature type="transmembrane region" description="Helical" evidence="2">
    <location>
        <begin position="202"/>
        <end position="221"/>
    </location>
</feature>
<evidence type="ECO:0000313" key="3">
    <source>
        <dbReference type="EMBL" id="VDI68950.1"/>
    </source>
</evidence>
<keyword evidence="2" id="KW-0812">Transmembrane</keyword>
<sequence>MESKMAVLYVWTVNKKSWGHASLSFNDSSSGGSRGLPSLNSFYISWWPTEDKSKNSMKKKKTVGKTKECLPVDYEDERYNFTGREYTHRFYIWISAKGVENIQKWWNNIKKYKGGYHFVLNNCCDAVVQALREGGIEIAMYFIGTPGGMVELGKELEKKTSDEELNKDVKRWKKIRYETLLRMNYLKQELYRANEKIKHSRILRNITTGASLFVGALFAPFTGGASLVGAAAVTTGVAGITFIIETIIEGNVIGTTQAAVDKDKTETIRLRQKVTYFQGIVCSPFAVELFKVSLGTICNLREQSLLSFIKSWTGTDSTSLLNAIAKLEKYTRNLESELNTVEKIQEKYAMP</sequence>
<keyword evidence="2" id="KW-1133">Transmembrane helix</keyword>
<dbReference type="AlphaFoldDB" id="A0A8B6GU36"/>
<reference evidence="3" key="1">
    <citation type="submission" date="2018-11" db="EMBL/GenBank/DDBJ databases">
        <authorList>
            <person name="Alioto T."/>
            <person name="Alioto T."/>
        </authorList>
    </citation>
    <scope>NUCLEOTIDE SEQUENCE</scope>
</reference>
<keyword evidence="4" id="KW-1185">Reference proteome</keyword>
<evidence type="ECO:0000313" key="4">
    <source>
        <dbReference type="Proteomes" id="UP000596742"/>
    </source>
</evidence>